<evidence type="ECO:0000256" key="20">
    <source>
        <dbReference type="SAM" id="Phobius"/>
    </source>
</evidence>
<keyword evidence="12 20" id="KW-0472">Membrane</keyword>
<keyword evidence="17" id="KW-0393">Immunoglobulin domain</keyword>
<feature type="signal peptide" evidence="21">
    <location>
        <begin position="1"/>
        <end position="23"/>
    </location>
</feature>
<evidence type="ECO:0000256" key="17">
    <source>
        <dbReference type="ARBA" id="ARBA00023319"/>
    </source>
</evidence>
<evidence type="ECO:0000313" key="24">
    <source>
        <dbReference type="Proteomes" id="UP000829720"/>
    </source>
</evidence>
<evidence type="ECO:0000256" key="3">
    <source>
        <dbReference type="ARBA" id="ARBA00022448"/>
    </source>
</evidence>
<dbReference type="InterPro" id="IPR007110">
    <property type="entry name" value="Ig-like_dom"/>
</dbReference>
<evidence type="ECO:0000256" key="13">
    <source>
        <dbReference type="ARBA" id="ARBA00023157"/>
    </source>
</evidence>
<keyword evidence="5" id="KW-1003">Cell membrane</keyword>
<dbReference type="GO" id="GO:0001518">
    <property type="term" value="C:voltage-gated sodium channel complex"/>
    <property type="evidence" value="ECO:0007669"/>
    <property type="project" value="InterPro"/>
</dbReference>
<evidence type="ECO:0000256" key="12">
    <source>
        <dbReference type="ARBA" id="ARBA00023136"/>
    </source>
</evidence>
<evidence type="ECO:0000256" key="11">
    <source>
        <dbReference type="ARBA" id="ARBA00023065"/>
    </source>
</evidence>
<feature type="domain" description="Ig-like" evidence="22">
    <location>
        <begin position="19"/>
        <end position="141"/>
    </location>
</feature>
<reference evidence="23" key="1">
    <citation type="submission" date="2021-01" db="EMBL/GenBank/DDBJ databases">
        <authorList>
            <person name="Zahm M."/>
            <person name="Roques C."/>
            <person name="Cabau C."/>
            <person name="Klopp C."/>
            <person name="Donnadieu C."/>
            <person name="Jouanno E."/>
            <person name="Lampietro C."/>
            <person name="Louis A."/>
            <person name="Herpin A."/>
            <person name="Echchiki A."/>
            <person name="Berthelot C."/>
            <person name="Parey E."/>
            <person name="Roest-Crollius H."/>
            <person name="Braasch I."/>
            <person name="Postlethwait J."/>
            <person name="Bobe J."/>
            <person name="Montfort J."/>
            <person name="Bouchez O."/>
            <person name="Begum T."/>
            <person name="Mejri S."/>
            <person name="Adams A."/>
            <person name="Chen W.-J."/>
            <person name="Guiguen Y."/>
        </authorList>
    </citation>
    <scope>NUCLEOTIDE SEQUENCE</scope>
    <source>
        <tissue evidence="23">Blood</tissue>
    </source>
</reference>
<evidence type="ECO:0000256" key="8">
    <source>
        <dbReference type="ARBA" id="ARBA00022882"/>
    </source>
</evidence>
<keyword evidence="8" id="KW-0851">Voltage-gated channel</keyword>
<keyword evidence="15" id="KW-0739">Sodium transport</keyword>
<organism evidence="23 24">
    <name type="scientific">Albula goreensis</name>
    <dbReference type="NCBI Taxonomy" id="1534307"/>
    <lineage>
        <taxon>Eukaryota</taxon>
        <taxon>Metazoa</taxon>
        <taxon>Chordata</taxon>
        <taxon>Craniata</taxon>
        <taxon>Vertebrata</taxon>
        <taxon>Euteleostomi</taxon>
        <taxon>Actinopterygii</taxon>
        <taxon>Neopterygii</taxon>
        <taxon>Teleostei</taxon>
        <taxon>Albuliformes</taxon>
        <taxon>Albulidae</taxon>
        <taxon>Albula</taxon>
    </lineage>
</organism>
<evidence type="ECO:0000259" key="22">
    <source>
        <dbReference type="PROSITE" id="PS50835"/>
    </source>
</evidence>
<dbReference type="InterPro" id="IPR013783">
    <property type="entry name" value="Ig-like_fold"/>
</dbReference>
<keyword evidence="14" id="KW-0325">Glycoprotein</keyword>
<keyword evidence="10" id="KW-0915">Sodium</keyword>
<dbReference type="AlphaFoldDB" id="A0A8T3DG78"/>
<keyword evidence="3" id="KW-0813">Transport</keyword>
<evidence type="ECO:0000256" key="16">
    <source>
        <dbReference type="ARBA" id="ARBA00023303"/>
    </source>
</evidence>
<evidence type="ECO:0000313" key="23">
    <source>
        <dbReference type="EMBL" id="KAI1894794.1"/>
    </source>
</evidence>
<protein>
    <recommendedName>
        <fullName evidence="18">Sodium channel regulatory subunit beta-3</fullName>
    </recommendedName>
</protein>
<dbReference type="FunFam" id="2.60.40.10:FF:000375">
    <property type="entry name" value="Sodium channel beta 1 subunit"/>
    <property type="match status" value="1"/>
</dbReference>
<dbReference type="SUPFAM" id="SSF48726">
    <property type="entry name" value="Immunoglobulin"/>
    <property type="match status" value="1"/>
</dbReference>
<evidence type="ECO:0000256" key="4">
    <source>
        <dbReference type="ARBA" id="ARBA00022461"/>
    </source>
</evidence>
<keyword evidence="13" id="KW-1015">Disulfide bond</keyword>
<sequence length="219" mass="24791">MSYRMLLIWSFLLSCLYVPECLAGCAEVDSMTEAVVGESFLLGCISCKKREEVSASTTVDWFFKPEGEDNFTQIFHYEHPISSTLHWQFDGRLKWEGTDGSDVQIGAIMIHNVTFNDTGTYRCTIERVLDVPHERDTEHVTINKDVELSVVAVANRELTAVISEIMMYVLIVGLQLWMIGVLIYCYKKASPRTPHPHPRPESCFPMGGKSCTPRNPAHL</sequence>
<dbReference type="InterPro" id="IPR003599">
    <property type="entry name" value="Ig_sub"/>
</dbReference>
<evidence type="ECO:0000256" key="21">
    <source>
        <dbReference type="SAM" id="SignalP"/>
    </source>
</evidence>
<gene>
    <name evidence="23" type="ORF">AGOR_G00119410</name>
</gene>
<feature type="transmembrane region" description="Helical" evidence="20">
    <location>
        <begin position="165"/>
        <end position="186"/>
    </location>
</feature>
<keyword evidence="7 21" id="KW-0732">Signal</keyword>
<dbReference type="GO" id="GO:0086002">
    <property type="term" value="P:cardiac muscle cell action potential involved in contraction"/>
    <property type="evidence" value="ECO:0007669"/>
    <property type="project" value="TreeGrafter"/>
</dbReference>
<evidence type="ECO:0000256" key="10">
    <source>
        <dbReference type="ARBA" id="ARBA00023053"/>
    </source>
</evidence>
<dbReference type="InterPro" id="IPR036179">
    <property type="entry name" value="Ig-like_dom_sf"/>
</dbReference>
<evidence type="ECO:0000256" key="19">
    <source>
        <dbReference type="ARBA" id="ARBA00049669"/>
    </source>
</evidence>
<keyword evidence="24" id="KW-1185">Reference proteome</keyword>
<keyword evidence="6 20" id="KW-0812">Transmembrane</keyword>
<evidence type="ECO:0000256" key="18">
    <source>
        <dbReference type="ARBA" id="ARBA00044530"/>
    </source>
</evidence>
<accession>A0A8T3DG78</accession>
<keyword evidence="9 20" id="KW-1133">Transmembrane helix</keyword>
<dbReference type="PROSITE" id="PS51257">
    <property type="entry name" value="PROKAR_LIPOPROTEIN"/>
    <property type="match status" value="1"/>
</dbReference>
<dbReference type="PANTHER" id="PTHR10546:SF4">
    <property type="entry name" value="SODIUM CHANNEL SUBUNIT BETA-3"/>
    <property type="match status" value="1"/>
</dbReference>
<dbReference type="EMBL" id="JAERUA010000010">
    <property type="protein sequence ID" value="KAI1894794.1"/>
    <property type="molecule type" value="Genomic_DNA"/>
</dbReference>
<dbReference type="InterPro" id="IPR027098">
    <property type="entry name" value="Na_channel_b1/b3"/>
</dbReference>
<evidence type="ECO:0000256" key="5">
    <source>
        <dbReference type="ARBA" id="ARBA00022475"/>
    </source>
</evidence>
<dbReference type="GO" id="GO:0005272">
    <property type="term" value="F:sodium channel activity"/>
    <property type="evidence" value="ECO:0007669"/>
    <property type="project" value="UniProtKB-KW"/>
</dbReference>
<evidence type="ECO:0000256" key="2">
    <source>
        <dbReference type="ARBA" id="ARBA00010404"/>
    </source>
</evidence>
<keyword evidence="11" id="KW-0406">Ion transport</keyword>
<evidence type="ECO:0000256" key="9">
    <source>
        <dbReference type="ARBA" id="ARBA00022989"/>
    </source>
</evidence>
<keyword evidence="16" id="KW-0407">Ion channel</keyword>
<dbReference type="GO" id="GO:0044325">
    <property type="term" value="F:transmembrane transporter binding"/>
    <property type="evidence" value="ECO:0007669"/>
    <property type="project" value="TreeGrafter"/>
</dbReference>
<feature type="chain" id="PRO_5035854882" description="Sodium channel regulatory subunit beta-3" evidence="21">
    <location>
        <begin position="24"/>
        <end position="219"/>
    </location>
</feature>
<evidence type="ECO:0000256" key="1">
    <source>
        <dbReference type="ARBA" id="ARBA00004251"/>
    </source>
</evidence>
<dbReference type="Proteomes" id="UP000829720">
    <property type="component" value="Unassembled WGS sequence"/>
</dbReference>
<dbReference type="GO" id="GO:0086091">
    <property type="term" value="P:regulation of heart rate by cardiac conduction"/>
    <property type="evidence" value="ECO:0007669"/>
    <property type="project" value="TreeGrafter"/>
</dbReference>
<comment type="similarity">
    <text evidence="2">Belongs to the sodium channel auxiliary subunit SCN3B (TC 8.A.17) family.</text>
</comment>
<proteinExistence type="inferred from homology"/>
<comment type="subcellular location">
    <subcellularLocation>
        <location evidence="1">Cell membrane</location>
        <topology evidence="1">Single-pass type I membrane protein</topology>
    </subcellularLocation>
</comment>
<comment type="caution">
    <text evidence="23">The sequence shown here is derived from an EMBL/GenBank/DDBJ whole genome shotgun (WGS) entry which is preliminary data.</text>
</comment>
<evidence type="ECO:0000256" key="7">
    <source>
        <dbReference type="ARBA" id="ARBA00022729"/>
    </source>
</evidence>
<dbReference type="SMART" id="SM00409">
    <property type="entry name" value="IG"/>
    <property type="match status" value="1"/>
</dbReference>
<keyword evidence="4" id="KW-0894">Sodium channel</keyword>
<dbReference type="OrthoDB" id="8868224at2759"/>
<dbReference type="PROSITE" id="PS50835">
    <property type="entry name" value="IG_LIKE"/>
    <property type="match status" value="1"/>
</dbReference>
<name>A0A8T3DG78_9TELE</name>
<dbReference type="Gene3D" id="2.60.40.10">
    <property type="entry name" value="Immunoglobulins"/>
    <property type="match status" value="1"/>
</dbReference>
<evidence type="ECO:0000256" key="14">
    <source>
        <dbReference type="ARBA" id="ARBA00023180"/>
    </source>
</evidence>
<comment type="subunit">
    <text evidence="19">A voltage-gated sodium (Nav) channel consists of an ion-conducting pore-forming alpha subunit functional on its own that is regulated by one or more beta subunits. Forms homodimers and homotrimers. SCN3B is non-covalently associated with alpha subunits and induces the formation of alpha subunit oligomers, including trimers. Interacts with SCN5A/Nav1.5; regulatory subunit of SCN5A/Nav1.5. Interacts with SCN7A/Nav2.1; probable regulatory subunit of SCN7A/Nav2.1. Interacts with SCN10A; regulatory subunit of SCN10A/Nav1.8. Interacts with NFASC; probably involved in targeting the sodium channels to the nodes of Ranvier.</text>
</comment>
<dbReference type="GO" id="GO:0019871">
    <property type="term" value="F:sodium channel inhibitor activity"/>
    <property type="evidence" value="ECO:0007669"/>
    <property type="project" value="TreeGrafter"/>
</dbReference>
<evidence type="ECO:0000256" key="6">
    <source>
        <dbReference type="ARBA" id="ARBA00022692"/>
    </source>
</evidence>
<dbReference type="PANTHER" id="PTHR10546">
    <property type="entry name" value="SODIUM CHANNEL SUBUNIT BETA-1 AND 3"/>
    <property type="match status" value="1"/>
</dbReference>
<evidence type="ECO:0000256" key="15">
    <source>
        <dbReference type="ARBA" id="ARBA00023201"/>
    </source>
</evidence>
<dbReference type="Pfam" id="PF07686">
    <property type="entry name" value="V-set"/>
    <property type="match status" value="1"/>
</dbReference>
<dbReference type="InterPro" id="IPR013106">
    <property type="entry name" value="Ig_V-set"/>
</dbReference>